<dbReference type="Gene3D" id="1.10.1400.10">
    <property type="match status" value="1"/>
</dbReference>
<comment type="cofactor">
    <cofactor evidence="5">
        <name>Ca(2+)</name>
        <dbReference type="ChEBI" id="CHEBI:29108"/>
    </cofactor>
    <text evidence="5">Binds 1 Ca(2+) ion per dimer.</text>
</comment>
<dbReference type="InterPro" id="IPR014395">
    <property type="entry name" value="Pen/GL7ACA/AHL_acylase"/>
</dbReference>
<dbReference type="PANTHER" id="PTHR34218:SF4">
    <property type="entry name" value="ACYL-HOMOSERINE LACTONE ACYLASE QUIP"/>
    <property type="match status" value="1"/>
</dbReference>
<dbReference type="Pfam" id="PF01804">
    <property type="entry name" value="Penicil_amidase"/>
    <property type="match status" value="1"/>
</dbReference>
<proteinExistence type="inferred from homology"/>
<dbReference type="InterPro" id="IPR043146">
    <property type="entry name" value="Penicillin_amidase_N_B-knob"/>
</dbReference>
<dbReference type="EMBL" id="FOYL01000017">
    <property type="protein sequence ID" value="SFR29118.1"/>
    <property type="molecule type" value="Genomic_DNA"/>
</dbReference>
<dbReference type="InterPro" id="IPR043147">
    <property type="entry name" value="Penicillin_amidase_A-knob"/>
</dbReference>
<dbReference type="GO" id="GO:0016811">
    <property type="term" value="F:hydrolase activity, acting on carbon-nitrogen (but not peptide) bonds, in linear amides"/>
    <property type="evidence" value="ECO:0007669"/>
    <property type="project" value="InterPro"/>
</dbReference>
<keyword evidence="2" id="KW-0378">Hydrolase</keyword>
<keyword evidence="5" id="KW-0106">Calcium</keyword>
<feature type="compositionally biased region" description="Low complexity" evidence="6">
    <location>
        <begin position="267"/>
        <end position="276"/>
    </location>
</feature>
<dbReference type="Proteomes" id="UP000198583">
    <property type="component" value="Unassembled WGS sequence"/>
</dbReference>
<dbReference type="InterPro" id="IPR029055">
    <property type="entry name" value="Ntn_hydrolases_N"/>
</dbReference>
<evidence type="ECO:0000256" key="1">
    <source>
        <dbReference type="ARBA" id="ARBA00006586"/>
    </source>
</evidence>
<keyword evidence="8" id="KW-1185">Reference proteome</keyword>
<evidence type="ECO:0000313" key="8">
    <source>
        <dbReference type="Proteomes" id="UP000198583"/>
    </source>
</evidence>
<organism evidence="7 8">
    <name type="scientific">Lentzea waywayandensis</name>
    <dbReference type="NCBI Taxonomy" id="84724"/>
    <lineage>
        <taxon>Bacteria</taxon>
        <taxon>Bacillati</taxon>
        <taxon>Actinomycetota</taxon>
        <taxon>Actinomycetes</taxon>
        <taxon>Pseudonocardiales</taxon>
        <taxon>Pseudonocardiaceae</taxon>
        <taxon>Lentzea</taxon>
    </lineage>
</organism>
<comment type="similarity">
    <text evidence="1">Belongs to the peptidase S45 family.</text>
</comment>
<dbReference type="GO" id="GO:0017000">
    <property type="term" value="P:antibiotic biosynthetic process"/>
    <property type="evidence" value="ECO:0007669"/>
    <property type="project" value="InterPro"/>
</dbReference>
<feature type="binding site" evidence="5">
    <location>
        <position position="513"/>
    </location>
    <ligand>
        <name>Ca(2+)</name>
        <dbReference type="ChEBI" id="CHEBI:29108"/>
    </ligand>
</feature>
<dbReference type="RefSeq" id="WP_093605562.1">
    <property type="nucleotide sequence ID" value="NZ_FOYL01000017.1"/>
</dbReference>
<accession>A0A1I6FGT3</accession>
<sequence length="862" mass="94419">MKRVPIRRVLDVLGGLVFALLVLVPSITGLGALPALGGALNPGTGVWRLAADAGTARSGDLTLPGLKQPATVSFEDNGLAHVKTGDDQDLFRVIGYLHARFRLVQMDLTRRQASGTLSEVIGAATLESDRFQRDLGLRRTAERDWASLTGDNPARATVQSYSDGVNAAMRELRSGNRLPTQFAVLGYEPAEWTPVDTLAVQRLVGQKISFDSQAPLFSYAEKAMGRDAFKEWFPDVPENEQHPYAKGPFQKLPLTPLPQRSFPDPSAGAAKATAAGQTRPANPVALGAGAELAPLLAKLGQLPDSGMGAMGHSNSWVVSGSRTESGKPILSADPHLPHSLPSIWYQVEGSSPGYHFSGVTTPGLPVPLLGKTDEFSWGLTASQRPTTLYYLEKTDQRRPDEYFSKGAWQPMTLLREKIAVRGQSDVDHTVKLTSHGPVMEMEGVTAAVWWAGTLPNDNLRSILTMLRAKNVGEFRDSLRNWVTPALNFSYADRHGDIAMFNAGVAPQVDGHEPTLPLPGDGTAEITGSIPFDALPSSVNPPEGYIVSANQREVTGDYPYQYSTSYNWVLHGWRDGEIIDRITSAGKLSFAETAEMQSDWHDNNARQLVPLLLDALRGEQLSGSEQQVVDLLRGWDFNATPESLAPAFFDSFKNRVSWVTFEPWWKHYGVKQNPGQYLLPKGPDAGAWAQETLRGTVLGWIQHDPENKYFSLPDGTKRTTTQVLREAFHQSAKRTVDKFGADLKGWRYDKYQKVLFPSLLGISALDVGPMPWGGNPRTINTAVGTRDDENGNPLSNLATAGPTWRLNVDWGTGEANAIFPAGQSENPMSPWYANGVPVWMKGQFWPLLEKNAVRATAEWRLQP</sequence>
<dbReference type="Gene3D" id="2.30.120.10">
    <property type="match status" value="1"/>
</dbReference>
<dbReference type="PANTHER" id="PTHR34218">
    <property type="entry name" value="PEPTIDASE S45 PENICILLIN AMIDASE"/>
    <property type="match status" value="1"/>
</dbReference>
<dbReference type="PIRSF" id="PIRSF001227">
    <property type="entry name" value="Pen_acylase"/>
    <property type="match status" value="1"/>
</dbReference>
<keyword evidence="5" id="KW-0479">Metal-binding</keyword>
<dbReference type="InterPro" id="IPR002692">
    <property type="entry name" value="S45"/>
</dbReference>
<reference evidence="8" key="1">
    <citation type="submission" date="2016-10" db="EMBL/GenBank/DDBJ databases">
        <authorList>
            <person name="Varghese N."/>
            <person name="Submissions S."/>
        </authorList>
    </citation>
    <scope>NUCLEOTIDE SEQUENCE [LARGE SCALE GENOMIC DNA]</scope>
    <source>
        <strain evidence="8">DSM 44232</strain>
    </source>
</reference>
<gene>
    <name evidence="7" type="ORF">SAMN04488564_11742</name>
</gene>
<feature type="region of interest" description="Disordered" evidence="6">
    <location>
        <begin position="255"/>
        <end position="278"/>
    </location>
</feature>
<evidence type="ECO:0000313" key="7">
    <source>
        <dbReference type="EMBL" id="SFR29118.1"/>
    </source>
</evidence>
<dbReference type="STRING" id="84724.SAMN04488564_11742"/>
<evidence type="ECO:0000256" key="2">
    <source>
        <dbReference type="ARBA" id="ARBA00022801"/>
    </source>
</evidence>
<dbReference type="OrthoDB" id="9759796at2"/>
<dbReference type="Gene3D" id="3.60.20.10">
    <property type="entry name" value="Glutamine Phosphoribosylpyrophosphate, subunit 1, domain 1"/>
    <property type="match status" value="1"/>
</dbReference>
<dbReference type="InterPro" id="IPR023343">
    <property type="entry name" value="Penicillin_amidase_dom1"/>
</dbReference>
<dbReference type="Gene3D" id="1.10.439.10">
    <property type="entry name" value="Penicillin Amidohydrolase, domain 1"/>
    <property type="match status" value="1"/>
</dbReference>
<evidence type="ECO:0000256" key="5">
    <source>
        <dbReference type="PIRSR" id="PIRSR001227-2"/>
    </source>
</evidence>
<evidence type="ECO:0000256" key="4">
    <source>
        <dbReference type="PIRSR" id="PIRSR001227-1"/>
    </source>
</evidence>
<dbReference type="SUPFAM" id="SSF56235">
    <property type="entry name" value="N-terminal nucleophile aminohydrolases (Ntn hydrolases)"/>
    <property type="match status" value="1"/>
</dbReference>
<protein>
    <submittedName>
        <fullName evidence="7">Penicillin amidase</fullName>
    </submittedName>
</protein>
<name>A0A1I6FGT3_9PSEU</name>
<feature type="active site" description="Nucleophile" evidence="4">
    <location>
        <position position="313"/>
    </location>
</feature>
<dbReference type="CDD" id="cd03747">
    <property type="entry name" value="Ntn_PGA_like"/>
    <property type="match status" value="1"/>
</dbReference>
<evidence type="ECO:0000256" key="3">
    <source>
        <dbReference type="ARBA" id="ARBA00023145"/>
    </source>
</evidence>
<dbReference type="AlphaFoldDB" id="A0A1I6FGT3"/>
<evidence type="ECO:0000256" key="6">
    <source>
        <dbReference type="SAM" id="MobiDB-lite"/>
    </source>
</evidence>
<keyword evidence="3" id="KW-0865">Zymogen</keyword>
<dbReference type="GO" id="GO:0046872">
    <property type="term" value="F:metal ion binding"/>
    <property type="evidence" value="ECO:0007669"/>
    <property type="project" value="UniProtKB-KW"/>
</dbReference>